<dbReference type="EMBL" id="JAECZA010000204">
    <property type="protein sequence ID" value="MBH8575747.1"/>
    <property type="molecule type" value="Genomic_DNA"/>
</dbReference>
<dbReference type="AlphaFoldDB" id="A0A8J7IF77"/>
<keyword evidence="2" id="KW-1185">Reference proteome</keyword>
<accession>A0A8J7IF77</accession>
<sequence>MTFNPDLYQASLETLIDNGVPENVASAASAVVAKDDPHQENLGRTEKDQQVVDEAVGHMNRYWQGQSNE</sequence>
<proteinExistence type="predicted"/>
<comment type="caution">
    <text evidence="1">The sequence shown here is derived from an EMBL/GenBank/DDBJ whole genome shotgun (WGS) entry which is preliminary data.</text>
</comment>
<organism evidence="1 2">
    <name type="scientific">Dendronalium phyllosphericum CENA369</name>
    <dbReference type="NCBI Taxonomy" id="1725256"/>
    <lineage>
        <taxon>Bacteria</taxon>
        <taxon>Bacillati</taxon>
        <taxon>Cyanobacteriota</taxon>
        <taxon>Cyanophyceae</taxon>
        <taxon>Nostocales</taxon>
        <taxon>Nostocaceae</taxon>
        <taxon>Dendronalium</taxon>
        <taxon>Dendronalium phyllosphericum</taxon>
    </lineage>
</organism>
<dbReference type="RefSeq" id="WP_214434508.1">
    <property type="nucleotide sequence ID" value="NZ_CAWPUQ010000123.1"/>
</dbReference>
<name>A0A8J7IF77_9NOST</name>
<protein>
    <submittedName>
        <fullName evidence="1">Uncharacterized protein</fullName>
    </submittedName>
</protein>
<evidence type="ECO:0000313" key="2">
    <source>
        <dbReference type="Proteomes" id="UP000662314"/>
    </source>
</evidence>
<gene>
    <name evidence="1" type="ORF">I8752_22620</name>
</gene>
<evidence type="ECO:0000313" key="1">
    <source>
        <dbReference type="EMBL" id="MBH8575747.1"/>
    </source>
</evidence>
<reference evidence="1 2" key="1">
    <citation type="journal article" date="2021" name="Int. J. Syst. Evol. Microbiol.">
        <title>Amazonocrinis nigriterrae gen. nov., sp. nov., Atlanticothrix silvestris gen. nov., sp. nov. and Dendronalium phyllosphericum gen. nov., sp. nov., nostocacean cyanobacteria from Brazilian environments.</title>
        <authorList>
            <person name="Alvarenga D.O."/>
            <person name="Andreote A.P.D."/>
            <person name="Branco L.H.Z."/>
            <person name="Delbaje E."/>
            <person name="Cruz R.B."/>
            <person name="Varani A.M."/>
            <person name="Fiore M.F."/>
        </authorList>
    </citation>
    <scope>NUCLEOTIDE SEQUENCE [LARGE SCALE GENOMIC DNA]</scope>
    <source>
        <strain evidence="1 2">CENA369</strain>
    </source>
</reference>
<dbReference type="Proteomes" id="UP000662314">
    <property type="component" value="Unassembled WGS sequence"/>
</dbReference>